<protein>
    <recommendedName>
        <fullName evidence="9">Transcription cofactor vestigial-like protein 3</fullName>
    </recommendedName>
</protein>
<evidence type="ECO:0000313" key="7">
    <source>
        <dbReference type="EMBL" id="KAG9486153.1"/>
    </source>
</evidence>
<dbReference type="GO" id="GO:0005634">
    <property type="term" value="C:nucleus"/>
    <property type="evidence" value="ECO:0007669"/>
    <property type="project" value="UniProtKB-SubCell"/>
</dbReference>
<evidence type="ECO:0000256" key="2">
    <source>
        <dbReference type="ARBA" id="ARBA00023015"/>
    </source>
</evidence>
<keyword evidence="4" id="KW-0539">Nucleus</keyword>
<comment type="subcellular location">
    <subcellularLocation>
        <location evidence="1">Nucleus</location>
    </subcellularLocation>
</comment>
<name>A0A8J6K9X5_ELECQ</name>
<dbReference type="OrthoDB" id="10069705at2759"/>
<feature type="compositionally biased region" description="Basic residues" evidence="6">
    <location>
        <begin position="129"/>
        <end position="143"/>
    </location>
</feature>
<evidence type="ECO:0000256" key="1">
    <source>
        <dbReference type="ARBA" id="ARBA00004123"/>
    </source>
</evidence>
<feature type="region of interest" description="Disordered" evidence="6">
    <location>
        <begin position="129"/>
        <end position="149"/>
    </location>
</feature>
<feature type="region of interest" description="Disordered" evidence="6">
    <location>
        <begin position="61"/>
        <end position="102"/>
    </location>
</feature>
<evidence type="ECO:0008006" key="9">
    <source>
        <dbReference type="Google" id="ProtNLM"/>
    </source>
</evidence>
<sequence>MSCLDVMYHHQVYGMHQYLPGTAACTPAYYHHQQSPSVSCQRTSLPPSLWTSSYQSSPPASLSGAHPDFTTTATGNFSPPDPGSWSGDNMHQTIPHPPPESWHYPLASPTSSSYAHMHDVYMYHHHAHPHMHHHHHHHHHHPGAHLDPRYGPLLMPSVRSARIPAPQCDVVAKTEPNTTMATTPWAGAFHGTVDIVPSFGFETGNSFPA</sequence>
<evidence type="ECO:0000256" key="6">
    <source>
        <dbReference type="SAM" id="MobiDB-lite"/>
    </source>
</evidence>
<proteinExistence type="inferred from homology"/>
<keyword evidence="8" id="KW-1185">Reference proteome</keyword>
<dbReference type="PANTHER" id="PTHR15950:SF16">
    <property type="entry name" value="TRANSCRIPTION COFACTOR VESTIGIAL-LIKE PROTEIN 3"/>
    <property type="match status" value="1"/>
</dbReference>
<evidence type="ECO:0000313" key="8">
    <source>
        <dbReference type="Proteomes" id="UP000770717"/>
    </source>
</evidence>
<evidence type="ECO:0000256" key="5">
    <source>
        <dbReference type="ARBA" id="ARBA00025784"/>
    </source>
</evidence>
<evidence type="ECO:0000256" key="3">
    <source>
        <dbReference type="ARBA" id="ARBA00023163"/>
    </source>
</evidence>
<accession>A0A8J6K9X5</accession>
<dbReference type="PANTHER" id="PTHR15950">
    <property type="entry name" value="TRANSCRIPTION COFACTOR VESTIGIAL-LIKE PROTEIN"/>
    <property type="match status" value="1"/>
</dbReference>
<keyword evidence="3" id="KW-0804">Transcription</keyword>
<gene>
    <name evidence="7" type="ORF">GDO78_008957</name>
</gene>
<reference evidence="7" key="1">
    <citation type="thesis" date="2020" institute="ProQuest LLC" country="789 East Eisenhower Parkway, Ann Arbor, MI, USA">
        <title>Comparative Genomics and Chromosome Evolution.</title>
        <authorList>
            <person name="Mudd A.B."/>
        </authorList>
    </citation>
    <scope>NUCLEOTIDE SEQUENCE</scope>
    <source>
        <strain evidence="7">HN-11 Male</strain>
        <tissue evidence="7">Kidney and liver</tissue>
    </source>
</reference>
<dbReference type="InterPro" id="IPR011520">
    <property type="entry name" value="Vg_fam"/>
</dbReference>
<dbReference type="EMBL" id="WNTK01000004">
    <property type="protein sequence ID" value="KAG9486153.1"/>
    <property type="molecule type" value="Genomic_DNA"/>
</dbReference>
<dbReference type="Proteomes" id="UP000770717">
    <property type="component" value="Unassembled WGS sequence"/>
</dbReference>
<comment type="caution">
    <text evidence="7">The sequence shown here is derived from an EMBL/GenBank/DDBJ whole genome shotgun (WGS) entry which is preliminary data.</text>
</comment>
<dbReference type="AlphaFoldDB" id="A0A8J6K9X5"/>
<comment type="similarity">
    <text evidence="5">Belongs to the vestigial family.</text>
</comment>
<keyword evidence="2" id="KW-0805">Transcription regulation</keyword>
<organism evidence="7 8">
    <name type="scientific">Eleutherodactylus coqui</name>
    <name type="common">Puerto Rican coqui</name>
    <dbReference type="NCBI Taxonomy" id="57060"/>
    <lineage>
        <taxon>Eukaryota</taxon>
        <taxon>Metazoa</taxon>
        <taxon>Chordata</taxon>
        <taxon>Craniata</taxon>
        <taxon>Vertebrata</taxon>
        <taxon>Euteleostomi</taxon>
        <taxon>Amphibia</taxon>
        <taxon>Batrachia</taxon>
        <taxon>Anura</taxon>
        <taxon>Neobatrachia</taxon>
        <taxon>Hyloidea</taxon>
        <taxon>Eleutherodactylidae</taxon>
        <taxon>Eleutherodactylinae</taxon>
        <taxon>Eleutherodactylus</taxon>
        <taxon>Eleutherodactylus</taxon>
    </lineage>
</organism>
<dbReference type="GO" id="GO:0006355">
    <property type="term" value="P:regulation of DNA-templated transcription"/>
    <property type="evidence" value="ECO:0007669"/>
    <property type="project" value="InterPro"/>
</dbReference>
<evidence type="ECO:0000256" key="4">
    <source>
        <dbReference type="ARBA" id="ARBA00023242"/>
    </source>
</evidence>